<dbReference type="Proteomes" id="UP000267821">
    <property type="component" value="Unassembled WGS sequence"/>
</dbReference>
<reference evidence="2 3" key="1">
    <citation type="journal article" date="2018" name="Nat. Ecol. Evol.">
        <title>Pezizomycetes genomes reveal the molecular basis of ectomycorrhizal truffle lifestyle.</title>
        <authorList>
            <person name="Murat C."/>
            <person name="Payen T."/>
            <person name="Noel B."/>
            <person name="Kuo A."/>
            <person name="Morin E."/>
            <person name="Chen J."/>
            <person name="Kohler A."/>
            <person name="Krizsan K."/>
            <person name="Balestrini R."/>
            <person name="Da Silva C."/>
            <person name="Montanini B."/>
            <person name="Hainaut M."/>
            <person name="Levati E."/>
            <person name="Barry K.W."/>
            <person name="Belfiori B."/>
            <person name="Cichocki N."/>
            <person name="Clum A."/>
            <person name="Dockter R.B."/>
            <person name="Fauchery L."/>
            <person name="Guy J."/>
            <person name="Iotti M."/>
            <person name="Le Tacon F."/>
            <person name="Lindquist E.A."/>
            <person name="Lipzen A."/>
            <person name="Malagnac F."/>
            <person name="Mello A."/>
            <person name="Molinier V."/>
            <person name="Miyauchi S."/>
            <person name="Poulain J."/>
            <person name="Riccioni C."/>
            <person name="Rubini A."/>
            <person name="Sitrit Y."/>
            <person name="Splivallo R."/>
            <person name="Traeger S."/>
            <person name="Wang M."/>
            <person name="Zifcakova L."/>
            <person name="Wipf D."/>
            <person name="Zambonelli A."/>
            <person name="Paolocci F."/>
            <person name="Nowrousian M."/>
            <person name="Ottonello S."/>
            <person name="Baldrian P."/>
            <person name="Spatafora J.W."/>
            <person name="Henrissat B."/>
            <person name="Nagy L.G."/>
            <person name="Aury J.M."/>
            <person name="Wincker P."/>
            <person name="Grigoriev I.V."/>
            <person name="Bonfante P."/>
            <person name="Martin F.M."/>
        </authorList>
    </citation>
    <scope>NUCLEOTIDE SEQUENCE [LARGE SCALE GENOMIC DNA]</scope>
    <source>
        <strain evidence="2 3">ATCC MYA-4762</strain>
    </source>
</reference>
<evidence type="ECO:0000313" key="2">
    <source>
        <dbReference type="EMBL" id="RPB26515.1"/>
    </source>
</evidence>
<dbReference type="OrthoDB" id="10317156at2759"/>
<feature type="region of interest" description="Disordered" evidence="1">
    <location>
        <begin position="494"/>
        <end position="540"/>
    </location>
</feature>
<name>A0A3N4M9V3_9PEZI</name>
<protein>
    <submittedName>
        <fullName evidence="2">Uncharacterized protein</fullName>
    </submittedName>
</protein>
<accession>A0A3N4M9V3</accession>
<sequence length="540" mass="61114">MTCTVVTNGTFPWWDLPALLAWHHRVYPSPFPPVSLSSIQYYHLLRHTLSLPSSMWLLTSRASPIVLPETLYPANTPNISLYTRISYIDFQANIMELRFHPKTINELRRAYDYFLHKSYALRMYNLELKTALRGRFLYRLESWMEKIGCEAIKAATPEDVGCGDLGAWCKGMVQWEVEEVGKLKAKKWKETGQPERFITVGEQAVINRYREIIGSLKEEKQGRKERVQKTKAGVVEYVKAGFVPCLEDAPDIWRMTFKVPKGWVWASYPEHMPIPSPSSQIPATPSGALRNRKLSCITTKATDRTIIESRQPGTLTAYQAGTEWHPRMDIRSEESHEDWETPARKRVRPFIDENEESPMDFETPRTSVLSTVQIDPLQKMESPTSTPVFWPPDTHSAGQETAPAALPSLSPADLADTRVLTASWDRQIKVLQRQNQGLPSPRLPLPYSPLSYMKHRTRRMEARKIVTLERESIEEQMEDGNVGVRSEGGPISILSSPLLPAQKPELYPPTPPAEEQATQTQISSSPILLISSSPIAPGGG</sequence>
<proteinExistence type="predicted"/>
<evidence type="ECO:0000313" key="3">
    <source>
        <dbReference type="Proteomes" id="UP000267821"/>
    </source>
</evidence>
<dbReference type="InParanoid" id="A0A3N4M9V3"/>
<feature type="compositionally biased region" description="Low complexity" evidence="1">
    <location>
        <begin position="522"/>
        <end position="540"/>
    </location>
</feature>
<evidence type="ECO:0000256" key="1">
    <source>
        <dbReference type="SAM" id="MobiDB-lite"/>
    </source>
</evidence>
<keyword evidence="3" id="KW-1185">Reference proteome</keyword>
<gene>
    <name evidence="2" type="ORF">L211DRAFT_899899</name>
</gene>
<dbReference type="AlphaFoldDB" id="A0A3N4M9V3"/>
<dbReference type="EMBL" id="ML121534">
    <property type="protein sequence ID" value="RPB26515.1"/>
    <property type="molecule type" value="Genomic_DNA"/>
</dbReference>
<organism evidence="2 3">
    <name type="scientific">Terfezia boudieri ATCC MYA-4762</name>
    <dbReference type="NCBI Taxonomy" id="1051890"/>
    <lineage>
        <taxon>Eukaryota</taxon>
        <taxon>Fungi</taxon>
        <taxon>Dikarya</taxon>
        <taxon>Ascomycota</taxon>
        <taxon>Pezizomycotina</taxon>
        <taxon>Pezizomycetes</taxon>
        <taxon>Pezizales</taxon>
        <taxon>Pezizaceae</taxon>
        <taxon>Terfezia</taxon>
    </lineage>
</organism>